<name>A0A511H9X0_9BACT</name>
<gene>
    <name evidence="2" type="ORF">MVI01_20590</name>
    <name evidence="3" type="ORF">SAMN04488504_115166</name>
</gene>
<dbReference type="RefSeq" id="WP_090493928.1">
    <property type="nucleotide sequence ID" value="NZ_BJVY01000009.1"/>
</dbReference>
<evidence type="ECO:0000313" key="5">
    <source>
        <dbReference type="Proteomes" id="UP000321224"/>
    </source>
</evidence>
<proteinExistence type="predicted"/>
<evidence type="ECO:0000313" key="3">
    <source>
        <dbReference type="EMBL" id="SDE95794.1"/>
    </source>
</evidence>
<dbReference type="Proteomes" id="UP000321224">
    <property type="component" value="Unassembled WGS sequence"/>
</dbReference>
<dbReference type="Proteomes" id="UP000198717">
    <property type="component" value="Unassembled WGS sequence"/>
</dbReference>
<evidence type="ECO:0000313" key="4">
    <source>
        <dbReference type="Proteomes" id="UP000198717"/>
    </source>
</evidence>
<feature type="region of interest" description="Disordered" evidence="1">
    <location>
        <begin position="61"/>
        <end position="84"/>
    </location>
</feature>
<dbReference type="EMBL" id="BJVY01000009">
    <property type="protein sequence ID" value="GEL70275.1"/>
    <property type="molecule type" value="Genomic_DNA"/>
</dbReference>
<keyword evidence="4" id="KW-1185">Reference proteome</keyword>
<dbReference type="AlphaFoldDB" id="A0A511H9X0"/>
<protein>
    <submittedName>
        <fullName evidence="2">Uncharacterized protein</fullName>
    </submittedName>
</protein>
<dbReference type="EMBL" id="FNAJ01000015">
    <property type="protein sequence ID" value="SDE95794.1"/>
    <property type="molecule type" value="Genomic_DNA"/>
</dbReference>
<comment type="caution">
    <text evidence="2">The sequence shown here is derived from an EMBL/GenBank/DDBJ whole genome shotgun (WGS) entry which is preliminary data.</text>
</comment>
<evidence type="ECO:0000313" key="2">
    <source>
        <dbReference type="EMBL" id="GEL70275.1"/>
    </source>
</evidence>
<reference evidence="2 5" key="2">
    <citation type="submission" date="2019-07" db="EMBL/GenBank/DDBJ databases">
        <title>Whole genome shotgun sequence of Myxococcus virescens NBRC 100334.</title>
        <authorList>
            <person name="Hosoyama A."/>
            <person name="Uohara A."/>
            <person name="Ohji S."/>
            <person name="Ichikawa N."/>
        </authorList>
    </citation>
    <scope>NUCLEOTIDE SEQUENCE [LARGE SCALE GENOMIC DNA]</scope>
    <source>
        <strain evidence="2 5">NBRC 100334</strain>
    </source>
</reference>
<organism evidence="2 5">
    <name type="scientific">Myxococcus virescens</name>
    <dbReference type="NCBI Taxonomy" id="83456"/>
    <lineage>
        <taxon>Bacteria</taxon>
        <taxon>Pseudomonadati</taxon>
        <taxon>Myxococcota</taxon>
        <taxon>Myxococcia</taxon>
        <taxon>Myxococcales</taxon>
        <taxon>Cystobacterineae</taxon>
        <taxon>Myxococcaceae</taxon>
        <taxon>Myxococcus</taxon>
    </lineage>
</organism>
<sequence length="206" mass="23592">MTEGNEQFISADARQLAEYKEPIGGGKRDRKACRDGLHDWECNTTGCADCWVPPCEPNRKKEQDAYDVQHQATSRSPDERKRAYQEGIQQRLDRGEDPVGLQFERDVLNSLDANDVLFYSYSAHCKKCHVQAELDFVTRTHILECKNSPSGFKLDQMNDRILQIAAKCFPGKTVVCATRASNLEKLNNKMKQWRKQTNYDFGRLGV</sequence>
<accession>A0A511H9X0</accession>
<evidence type="ECO:0000256" key="1">
    <source>
        <dbReference type="SAM" id="MobiDB-lite"/>
    </source>
</evidence>
<reference evidence="3 4" key="1">
    <citation type="submission" date="2016-10" db="EMBL/GenBank/DDBJ databases">
        <authorList>
            <person name="Varghese N."/>
            <person name="Submissions S."/>
        </authorList>
    </citation>
    <scope>NUCLEOTIDE SEQUENCE [LARGE SCALE GENOMIC DNA]</scope>
    <source>
        <strain evidence="3 4">DSM 2260</strain>
    </source>
</reference>